<evidence type="ECO:0000313" key="2">
    <source>
        <dbReference type="EMBL" id="RSH82468.1"/>
    </source>
</evidence>
<evidence type="ECO:0000313" key="3">
    <source>
        <dbReference type="Proteomes" id="UP000279236"/>
    </source>
</evidence>
<feature type="region of interest" description="Disordered" evidence="1">
    <location>
        <begin position="131"/>
        <end position="168"/>
    </location>
</feature>
<proteinExistence type="predicted"/>
<comment type="caution">
    <text evidence="2">The sequence shown here is derived from an EMBL/GenBank/DDBJ whole genome shotgun (WGS) entry which is preliminary data.</text>
</comment>
<dbReference type="GeneID" id="39591988"/>
<sequence length="615" mass="67799">MADTGVLYSPSLFDEDDLFGDAIYGASTEPTELPLPDIPNSGDAALHAAVSGNDYNDDKVGPVDPRDDGTLGEDISHEDILALLQALDEVPSPVEKYTDAQMLELLNATCPTVPSTPTTMFPLDLYKTFETSSEGSSCSSSPASEGSSSSSEALPFPDPGPERGPEDPIEAHLRVSKKTLAVIEGMFEPSQLDELRESVSVSASHWIPADSTQRNGARFRIESRPRHDVHIDLLVLPNMTTIISVIGWSHVSVVDLDWVFGRSTGICLPPLERLPVEPNYQPRLAQPSPPHLPAQLALPAGALTYETSGGRKRKEREDDDDEPVVSTRRRSETRLEPSPSTVAMTVDLLESIVTDMNRFNWAGRNTVKWFCVTWQRKHDLPFGFNLAAFVATHHEFIAERCEGYRLATAGGDAVVKEKPQSSRDFHDLVINTMLEYDWDAPNASKTDFYSYWSDRFPTQPRIENYCRMRKHQLSDLCEGFRRRSGATNRKPKYADTPAFFISSRSFFVRIRTPQHSPGRDSLNTPSATVTHILAGKTPPDEMALTPGASNELPDKCPPEMRTGAGHHHATAVPNLTNMLYISVVGNIRPYGATLRLCADGYTQDSSAASQDQLMG</sequence>
<name>A0A427XUE1_9TREE</name>
<dbReference type="EMBL" id="RSCE01000005">
    <property type="protein sequence ID" value="RSH82468.1"/>
    <property type="molecule type" value="Genomic_DNA"/>
</dbReference>
<dbReference type="Proteomes" id="UP000279236">
    <property type="component" value="Unassembled WGS sequence"/>
</dbReference>
<gene>
    <name evidence="2" type="ORF">EHS24_007445</name>
</gene>
<feature type="region of interest" description="Disordered" evidence="1">
    <location>
        <begin position="307"/>
        <end position="339"/>
    </location>
</feature>
<feature type="compositionally biased region" description="Low complexity" evidence="1">
    <location>
        <begin position="132"/>
        <end position="155"/>
    </location>
</feature>
<organism evidence="2 3">
    <name type="scientific">Apiotrichum porosum</name>
    <dbReference type="NCBI Taxonomy" id="105984"/>
    <lineage>
        <taxon>Eukaryota</taxon>
        <taxon>Fungi</taxon>
        <taxon>Dikarya</taxon>
        <taxon>Basidiomycota</taxon>
        <taxon>Agaricomycotina</taxon>
        <taxon>Tremellomycetes</taxon>
        <taxon>Trichosporonales</taxon>
        <taxon>Trichosporonaceae</taxon>
        <taxon>Apiotrichum</taxon>
    </lineage>
</organism>
<dbReference type="RefSeq" id="XP_028476700.1">
    <property type="nucleotide sequence ID" value="XM_028622807.1"/>
</dbReference>
<reference evidence="2 3" key="1">
    <citation type="submission" date="2018-11" db="EMBL/GenBank/DDBJ databases">
        <title>Genome sequence of Apiotrichum porosum DSM 27194.</title>
        <authorList>
            <person name="Aliyu H."/>
            <person name="Gorte O."/>
            <person name="Ochsenreither K."/>
        </authorList>
    </citation>
    <scope>NUCLEOTIDE SEQUENCE [LARGE SCALE GENOMIC DNA]</scope>
    <source>
        <strain evidence="2 3">DSM 27194</strain>
    </source>
</reference>
<keyword evidence="3" id="KW-1185">Reference proteome</keyword>
<protein>
    <submittedName>
        <fullName evidence="2">Uncharacterized protein</fullName>
    </submittedName>
</protein>
<accession>A0A427XUE1</accession>
<evidence type="ECO:0000256" key="1">
    <source>
        <dbReference type="SAM" id="MobiDB-lite"/>
    </source>
</evidence>
<dbReference type="AlphaFoldDB" id="A0A427XUE1"/>